<dbReference type="Pfam" id="PF00480">
    <property type="entry name" value="ROK"/>
    <property type="match status" value="1"/>
</dbReference>
<evidence type="ECO:0000256" key="2">
    <source>
        <dbReference type="ARBA" id="ARBA00022723"/>
    </source>
</evidence>
<gene>
    <name evidence="7" type="ORF">WR25_02674</name>
</gene>
<keyword evidence="3" id="KW-0862">Zinc</keyword>
<evidence type="ECO:0000256" key="6">
    <source>
        <dbReference type="ARBA" id="ARBA00048451"/>
    </source>
</evidence>
<protein>
    <recommendedName>
        <fullName evidence="5">fructokinase</fullName>
        <ecNumber evidence="5">2.7.1.4</ecNumber>
    </recommendedName>
</protein>
<dbReference type="PANTHER" id="PTHR42742">
    <property type="entry name" value="TRANSCRIPTIONAL REPRESSOR MPRA"/>
    <property type="match status" value="1"/>
</dbReference>
<dbReference type="STRING" id="2018661.A0A2A2K1K2"/>
<accession>A0A2A2K1K2</accession>
<dbReference type="InterPro" id="IPR000600">
    <property type="entry name" value="ROK"/>
</dbReference>
<dbReference type="AlphaFoldDB" id="A0A2A2K1K2"/>
<evidence type="ECO:0000256" key="5">
    <source>
        <dbReference type="ARBA" id="ARBA00038887"/>
    </source>
</evidence>
<dbReference type="EC" id="2.7.1.4" evidence="5"/>
<name>A0A2A2K1K2_9BILA</name>
<dbReference type="InterPro" id="IPR043129">
    <property type="entry name" value="ATPase_NBD"/>
</dbReference>
<comment type="caution">
    <text evidence="7">The sequence shown here is derived from an EMBL/GenBank/DDBJ whole genome shotgun (WGS) entry which is preliminary data.</text>
</comment>
<keyword evidence="4" id="KW-0460">Magnesium</keyword>
<dbReference type="GO" id="GO:0046872">
    <property type="term" value="F:metal ion binding"/>
    <property type="evidence" value="ECO:0007669"/>
    <property type="project" value="UniProtKB-KW"/>
</dbReference>
<reference evidence="7 8" key="1">
    <citation type="journal article" date="2017" name="Curr. Biol.">
        <title>Genome architecture and evolution of a unichromosomal asexual nematode.</title>
        <authorList>
            <person name="Fradin H."/>
            <person name="Zegar C."/>
            <person name="Gutwein M."/>
            <person name="Lucas J."/>
            <person name="Kovtun M."/>
            <person name="Corcoran D."/>
            <person name="Baugh L.R."/>
            <person name="Kiontke K."/>
            <person name="Gunsalus K."/>
            <person name="Fitch D.H."/>
            <person name="Piano F."/>
        </authorList>
    </citation>
    <scope>NUCLEOTIDE SEQUENCE [LARGE SCALE GENOMIC DNA]</scope>
    <source>
        <strain evidence="7">PF1309</strain>
    </source>
</reference>
<evidence type="ECO:0000313" key="7">
    <source>
        <dbReference type="EMBL" id="PAV67804.1"/>
    </source>
</evidence>
<organism evidence="7 8">
    <name type="scientific">Diploscapter pachys</name>
    <dbReference type="NCBI Taxonomy" id="2018661"/>
    <lineage>
        <taxon>Eukaryota</taxon>
        <taxon>Metazoa</taxon>
        <taxon>Ecdysozoa</taxon>
        <taxon>Nematoda</taxon>
        <taxon>Chromadorea</taxon>
        <taxon>Rhabditida</taxon>
        <taxon>Rhabditina</taxon>
        <taxon>Rhabditomorpha</taxon>
        <taxon>Rhabditoidea</taxon>
        <taxon>Rhabditidae</taxon>
        <taxon>Diploscapter</taxon>
    </lineage>
</organism>
<proteinExistence type="predicted"/>
<keyword evidence="2" id="KW-0479">Metal-binding</keyword>
<evidence type="ECO:0000313" key="8">
    <source>
        <dbReference type="Proteomes" id="UP000218231"/>
    </source>
</evidence>
<comment type="catalytic activity">
    <reaction evidence="6">
        <text>D-fructose + ATP = D-fructose 6-phosphate + ADP + H(+)</text>
        <dbReference type="Rhea" id="RHEA:16125"/>
        <dbReference type="ChEBI" id="CHEBI:15378"/>
        <dbReference type="ChEBI" id="CHEBI:30616"/>
        <dbReference type="ChEBI" id="CHEBI:37721"/>
        <dbReference type="ChEBI" id="CHEBI:61527"/>
        <dbReference type="ChEBI" id="CHEBI:456216"/>
        <dbReference type="EC" id="2.7.1.4"/>
    </reaction>
</comment>
<dbReference type="OrthoDB" id="10260668at2759"/>
<dbReference type="GO" id="GO:0008865">
    <property type="term" value="F:fructokinase activity"/>
    <property type="evidence" value="ECO:0007669"/>
    <property type="project" value="UniProtKB-EC"/>
</dbReference>
<keyword evidence="8" id="KW-1185">Reference proteome</keyword>
<dbReference type="PANTHER" id="PTHR42742:SF3">
    <property type="entry name" value="FRUCTOKINASE"/>
    <property type="match status" value="1"/>
</dbReference>
<dbReference type="EMBL" id="LIAE01009882">
    <property type="protein sequence ID" value="PAV67804.1"/>
    <property type="molecule type" value="Genomic_DNA"/>
</dbReference>
<comment type="cofactor">
    <cofactor evidence="1">
        <name>Mg(2+)</name>
        <dbReference type="ChEBI" id="CHEBI:18420"/>
    </cofactor>
</comment>
<evidence type="ECO:0000256" key="1">
    <source>
        <dbReference type="ARBA" id="ARBA00001946"/>
    </source>
</evidence>
<dbReference type="Proteomes" id="UP000218231">
    <property type="component" value="Unassembled WGS sequence"/>
</dbReference>
<sequence>MNGSRRIAGVELGGTKCVAVLATAQGEIIEQVKVPTTVPDETLPALQAALRGWWEPGGFDAIGIASFGPLQLDPAAGDYGYITATAKRGWRDAAVLQPLTDGFGVPVAIDTDVNGAAAAEGRWGAAKDLVDYAYVTVGTGVGVGLIVNGRPTRGLGHCEAGHMHVARLASDDWGGNCPYHGACVEGLASGPAIAARLGIDGSQVRSDHPVWDTVVEALAQMAQALICAAGPRRLLLGGGVLSDRPELITRIDGRVRTLIGSYLTLPDRGLVTPPGLGALAGPLGPIALALDATA</sequence>
<evidence type="ECO:0000256" key="4">
    <source>
        <dbReference type="ARBA" id="ARBA00022842"/>
    </source>
</evidence>
<dbReference type="InterPro" id="IPR051804">
    <property type="entry name" value="Carb_Metab_Reg_Kinase/Isom"/>
</dbReference>
<dbReference type="CDD" id="cd24067">
    <property type="entry name" value="ASKHA_NBD_ROK_BsFRK-like"/>
    <property type="match status" value="1"/>
</dbReference>
<dbReference type="Gene3D" id="3.30.420.40">
    <property type="match status" value="2"/>
</dbReference>
<dbReference type="SUPFAM" id="SSF53067">
    <property type="entry name" value="Actin-like ATPase domain"/>
    <property type="match status" value="1"/>
</dbReference>
<evidence type="ECO:0000256" key="3">
    <source>
        <dbReference type="ARBA" id="ARBA00022833"/>
    </source>
</evidence>